<dbReference type="OrthoDB" id="9813172at2"/>
<reference evidence="2 3" key="1">
    <citation type="submission" date="2018-01" db="EMBL/GenBank/DDBJ databases">
        <title>Lactibacter flavus gen. nov., sp. nov., a novel bacterium of the family Propionibacteriaceae isolated from raw milk and dairy products.</title>
        <authorList>
            <person name="Wenning M."/>
            <person name="Breitenwieser F."/>
            <person name="Huptas C."/>
            <person name="von Neubeck M."/>
            <person name="Busse H.-J."/>
            <person name="Scherer S."/>
        </authorList>
    </citation>
    <scope>NUCLEOTIDE SEQUENCE [LARGE SCALE GENOMIC DNA]</scope>
    <source>
        <strain evidence="2 3">VG341</strain>
    </source>
</reference>
<comment type="caution">
    <text evidence="2">The sequence shown here is derived from an EMBL/GenBank/DDBJ whole genome shotgun (WGS) entry which is preliminary data.</text>
</comment>
<evidence type="ECO:0000256" key="1">
    <source>
        <dbReference type="SAM" id="Phobius"/>
    </source>
</evidence>
<keyword evidence="3" id="KW-1185">Reference proteome</keyword>
<gene>
    <name evidence="2" type="ORF">C1706_08735</name>
</gene>
<dbReference type="Pfam" id="PF14808">
    <property type="entry name" value="TMEM164"/>
    <property type="match status" value="1"/>
</dbReference>
<feature type="transmembrane region" description="Helical" evidence="1">
    <location>
        <begin position="218"/>
        <end position="242"/>
    </location>
</feature>
<proteinExistence type="predicted"/>
<sequence>MDGLAQARRARVCAAPAVGRDRRHDPGHAWPGDRRRLRTVGRQGALRRVRLADAFAARASGPGFVLFGRQHLSAVAVTSAGLATLMTVGRRLGPRGRRRVRRVLAGALVGQEVSFHAWRWACGTWNVREMLPLHLCSVLVWGGAATLIHPTRLGDEVVWFWGLAGAPQALLTPDVGEYAAPHYRFFQFFVSHGLVLTVPLWRVCVEGYRPDAAGARRAFFALLAHAGVVGVINARLGSNYLFVNRKPDTASVLDKLPPWPKYLPILAGIAAGVFWLAQAPFTRRRHAG</sequence>
<keyword evidence="1" id="KW-1133">Transmembrane helix</keyword>
<dbReference type="InterPro" id="IPR011737">
    <property type="entry name" value="CHP02206_TP0381"/>
</dbReference>
<dbReference type="EMBL" id="PPCV01000005">
    <property type="protein sequence ID" value="RXW32115.1"/>
    <property type="molecule type" value="Genomic_DNA"/>
</dbReference>
<evidence type="ECO:0000313" key="2">
    <source>
        <dbReference type="EMBL" id="RXW32115.1"/>
    </source>
</evidence>
<dbReference type="NCBIfam" id="TIGR02206">
    <property type="entry name" value="intg_mem_TP0381"/>
    <property type="match status" value="1"/>
</dbReference>
<accession>A0A4Q2EJH1</accession>
<organism evidence="2 3">
    <name type="scientific">Propioniciclava flava</name>
    <dbReference type="NCBI Taxonomy" id="2072026"/>
    <lineage>
        <taxon>Bacteria</taxon>
        <taxon>Bacillati</taxon>
        <taxon>Actinomycetota</taxon>
        <taxon>Actinomycetes</taxon>
        <taxon>Propionibacteriales</taxon>
        <taxon>Propionibacteriaceae</taxon>
        <taxon>Propioniciclava</taxon>
    </lineage>
</organism>
<protein>
    <submittedName>
        <fullName evidence="2">TIGR02206 family membrane protein</fullName>
    </submittedName>
</protein>
<feature type="transmembrane region" description="Helical" evidence="1">
    <location>
        <begin position="262"/>
        <end position="281"/>
    </location>
</feature>
<evidence type="ECO:0000313" key="3">
    <source>
        <dbReference type="Proteomes" id="UP000290624"/>
    </source>
</evidence>
<name>A0A4Q2EJH1_9ACTN</name>
<keyword evidence="1" id="KW-0812">Transmembrane</keyword>
<dbReference type="AlphaFoldDB" id="A0A4Q2EJH1"/>
<keyword evidence="1" id="KW-0472">Membrane</keyword>
<dbReference type="Proteomes" id="UP000290624">
    <property type="component" value="Unassembled WGS sequence"/>
</dbReference>